<feature type="chain" id="PRO_5046839623" description="Secreted protein" evidence="1">
    <location>
        <begin position="23"/>
        <end position="168"/>
    </location>
</feature>
<accession>A0ABY3TUU2</accession>
<feature type="signal peptide" evidence="1">
    <location>
        <begin position="1"/>
        <end position="22"/>
    </location>
</feature>
<reference evidence="2" key="1">
    <citation type="submission" date="2022-08" db="EMBL/GenBank/DDBJ databases">
        <title>Complete genome sequence of 14 non-tuberculosis mycobacteria type-strains.</title>
        <authorList>
            <person name="Igarashi Y."/>
            <person name="Osugi A."/>
            <person name="Mitarai S."/>
        </authorList>
    </citation>
    <scope>NUCLEOTIDE SEQUENCE</scope>
    <source>
        <strain evidence="2">DSM 45575</strain>
    </source>
</reference>
<proteinExistence type="predicted"/>
<evidence type="ECO:0000313" key="2">
    <source>
        <dbReference type="EMBL" id="ULN51413.1"/>
    </source>
</evidence>
<evidence type="ECO:0008006" key="4">
    <source>
        <dbReference type="Google" id="ProtNLM"/>
    </source>
</evidence>
<keyword evidence="3" id="KW-1185">Reference proteome</keyword>
<gene>
    <name evidence="2" type="ORF">MIU77_10835</name>
</gene>
<dbReference type="Proteomes" id="UP001055200">
    <property type="component" value="Chromosome"/>
</dbReference>
<organism evidence="2 3">
    <name type="scientific">Mycolicibacillus parakoreensis</name>
    <dbReference type="NCBI Taxonomy" id="1069221"/>
    <lineage>
        <taxon>Bacteria</taxon>
        <taxon>Bacillati</taxon>
        <taxon>Actinomycetota</taxon>
        <taxon>Actinomycetes</taxon>
        <taxon>Mycobacteriales</taxon>
        <taxon>Mycobacteriaceae</taxon>
        <taxon>Mycolicibacillus</taxon>
    </lineage>
</organism>
<dbReference type="RefSeq" id="WP_240169696.1">
    <property type="nucleotide sequence ID" value="NZ_CP092365.1"/>
</dbReference>
<protein>
    <recommendedName>
        <fullName evidence="4">Secreted protein</fullName>
    </recommendedName>
</protein>
<dbReference type="EMBL" id="CP092365">
    <property type="protein sequence ID" value="ULN51413.1"/>
    <property type="molecule type" value="Genomic_DNA"/>
</dbReference>
<evidence type="ECO:0000313" key="3">
    <source>
        <dbReference type="Proteomes" id="UP001055200"/>
    </source>
</evidence>
<name>A0ABY3TUU2_9MYCO</name>
<evidence type="ECO:0000256" key="1">
    <source>
        <dbReference type="SAM" id="SignalP"/>
    </source>
</evidence>
<keyword evidence="1" id="KW-0732">Signal</keyword>
<sequence length="168" mass="18437">MRARGFAVGAATVGLILGTATAVPAEADAEFALNGAYRVVSNGNFAKTNEVYMKERTVDSVWTFSSSCTNAHECTGEVTSDQGWSAPLEFRTTRWIVDRFHENWQTCPDGTTSPGRQRYQFQGSDANGQYEKTNIDHLVGYDRTIGVSGACGRNTPTVITMPMDLRRL</sequence>